<comment type="caution">
    <text evidence="3">The sequence shown here is derived from an EMBL/GenBank/DDBJ whole genome shotgun (WGS) entry which is preliminary data.</text>
</comment>
<dbReference type="PANTHER" id="PTHR10353:SF28">
    <property type="entry name" value="BETA-GLUCOSIDASE 44"/>
    <property type="match status" value="1"/>
</dbReference>
<keyword evidence="4" id="KW-1185">Reference proteome</keyword>
<dbReference type="InterPro" id="IPR017853">
    <property type="entry name" value="GH"/>
</dbReference>
<dbReference type="Proteomes" id="UP000554482">
    <property type="component" value="Unassembled WGS sequence"/>
</dbReference>
<dbReference type="Pfam" id="PF00232">
    <property type="entry name" value="Glyco_hydro_1"/>
    <property type="match status" value="1"/>
</dbReference>
<comment type="similarity">
    <text evidence="1 2">Belongs to the glycosyl hydrolase 1 family.</text>
</comment>
<gene>
    <name evidence="3" type="ORF">FRX31_018984</name>
</gene>
<accession>A0A7J6W224</accession>
<dbReference type="SUPFAM" id="SSF51445">
    <property type="entry name" value="(Trans)glycosidases"/>
    <property type="match status" value="1"/>
</dbReference>
<sequence length="80" mass="9494">MANKQGRGPCMWDVFTKIPGEVAVDQYNRYQHDVDIMEKLKFDAYRFSISWSRIYPNGAGEVNWEGVAYYHRLIDYLIQK</sequence>
<evidence type="ECO:0000313" key="4">
    <source>
        <dbReference type="Proteomes" id="UP000554482"/>
    </source>
</evidence>
<evidence type="ECO:0000256" key="2">
    <source>
        <dbReference type="RuleBase" id="RU003690"/>
    </source>
</evidence>
<dbReference type="OrthoDB" id="65569at2759"/>
<evidence type="ECO:0000313" key="3">
    <source>
        <dbReference type="EMBL" id="KAF5191429.1"/>
    </source>
</evidence>
<dbReference type="AlphaFoldDB" id="A0A7J6W224"/>
<feature type="non-terminal residue" evidence="3">
    <location>
        <position position="1"/>
    </location>
</feature>
<proteinExistence type="inferred from homology"/>
<dbReference type="GO" id="GO:0005975">
    <property type="term" value="P:carbohydrate metabolic process"/>
    <property type="evidence" value="ECO:0007669"/>
    <property type="project" value="InterPro"/>
</dbReference>
<dbReference type="EMBL" id="JABWDY010022814">
    <property type="protein sequence ID" value="KAF5191429.1"/>
    <property type="molecule type" value="Genomic_DNA"/>
</dbReference>
<protein>
    <submittedName>
        <fullName evidence="3">Beta-glucosidase protein</fullName>
    </submittedName>
</protein>
<dbReference type="PANTHER" id="PTHR10353">
    <property type="entry name" value="GLYCOSYL HYDROLASE"/>
    <property type="match status" value="1"/>
</dbReference>
<organism evidence="3 4">
    <name type="scientific">Thalictrum thalictroides</name>
    <name type="common">Rue-anemone</name>
    <name type="synonym">Anemone thalictroides</name>
    <dbReference type="NCBI Taxonomy" id="46969"/>
    <lineage>
        <taxon>Eukaryota</taxon>
        <taxon>Viridiplantae</taxon>
        <taxon>Streptophyta</taxon>
        <taxon>Embryophyta</taxon>
        <taxon>Tracheophyta</taxon>
        <taxon>Spermatophyta</taxon>
        <taxon>Magnoliopsida</taxon>
        <taxon>Ranunculales</taxon>
        <taxon>Ranunculaceae</taxon>
        <taxon>Thalictroideae</taxon>
        <taxon>Thalictrum</taxon>
    </lineage>
</organism>
<name>A0A7J6W224_THATH</name>
<dbReference type="Gene3D" id="3.20.20.80">
    <property type="entry name" value="Glycosidases"/>
    <property type="match status" value="1"/>
</dbReference>
<reference evidence="3 4" key="1">
    <citation type="submission" date="2020-06" db="EMBL/GenBank/DDBJ databases">
        <title>Transcriptomic and genomic resources for Thalictrum thalictroides and T. hernandezii: Facilitating candidate gene discovery in an emerging model plant lineage.</title>
        <authorList>
            <person name="Arias T."/>
            <person name="Riano-Pachon D.M."/>
            <person name="Di Stilio V.S."/>
        </authorList>
    </citation>
    <scope>NUCLEOTIDE SEQUENCE [LARGE SCALE GENOMIC DNA]</scope>
    <source>
        <strain evidence="4">cv. WT478/WT964</strain>
        <tissue evidence="3">Leaves</tissue>
    </source>
</reference>
<dbReference type="InterPro" id="IPR001360">
    <property type="entry name" value="Glyco_hydro_1"/>
</dbReference>
<dbReference type="GO" id="GO:0008422">
    <property type="term" value="F:beta-glucosidase activity"/>
    <property type="evidence" value="ECO:0007669"/>
    <property type="project" value="TreeGrafter"/>
</dbReference>
<evidence type="ECO:0000256" key="1">
    <source>
        <dbReference type="ARBA" id="ARBA00010838"/>
    </source>
</evidence>